<evidence type="ECO:0000256" key="2">
    <source>
        <dbReference type="ARBA" id="ARBA00023242"/>
    </source>
</evidence>
<evidence type="ECO:0000256" key="5">
    <source>
        <dbReference type="SAM" id="Coils"/>
    </source>
</evidence>
<keyword evidence="8" id="KW-1185">Reference proteome</keyword>
<dbReference type="PANTHER" id="PTHR31908:SF11">
    <property type="entry name" value="PROTEIN CROWDED NUCLEI 1"/>
    <property type="match status" value="1"/>
</dbReference>
<dbReference type="EMBL" id="CAMGYJ010000010">
    <property type="protein sequence ID" value="CAI0547698.1"/>
    <property type="molecule type" value="Genomic_DNA"/>
</dbReference>
<dbReference type="PANTHER" id="PTHR31908">
    <property type="entry name" value="PROTEIN CROWDED NUCLEI 4"/>
    <property type="match status" value="1"/>
</dbReference>
<evidence type="ECO:0000256" key="6">
    <source>
        <dbReference type="SAM" id="MobiDB-lite"/>
    </source>
</evidence>
<feature type="region of interest" description="Disordered" evidence="6">
    <location>
        <begin position="762"/>
        <end position="795"/>
    </location>
</feature>
<feature type="compositionally biased region" description="Polar residues" evidence="6">
    <location>
        <begin position="762"/>
        <end position="774"/>
    </location>
</feature>
<gene>
    <name evidence="7" type="ORF">LITE_LOCUS44476</name>
</gene>
<dbReference type="AlphaFoldDB" id="A0AAV0QU17"/>
<sequence>MSTPQRRSWSEALKPGRAYHQTPNSIRRVAPRIEDGSLLRGKSVSFAEALTPNGVGYDLDTEELPSKVERLEDELYEYQYNMGILIIEKKSWSAQFEELKQALADTTDKFKREQAAHLIAISGAEQHEEKLRSTLGHEKQCATDLKKAVQEMRSEIAEMQFKADSKLDDANELVNSIDEKYLDVEAQQRAIEARLAEVSRKSSELERKSREVESQESSLRKERSSVVAGKEAHDTSMSKQREELLVWERKLDEEEERLSNGLRIVNERDEREGHSNRISKQKMKDLGEAQRKIDEANSILKRKEDDITGRQANLILMEKEFVATEENLRLKEKELQTMEKKLNEREKVEIPKLFSEHNTILGAKRCEFELEAEQRRTTVDEEIKSKVIELERKEVDIKHMEEKFAKREQALDKKLEKLKEKETEFESKSKVLIEKEKSLKSEKESMEGEKAQLGTEKVHLLTLKAELEHRKAANEKLLLKISEEKEQLQISEDERSDYIRLQSELKEEIVKCRSREELLLQDAEDLKQRKETFEREWDELDENKSEIEKEQKSIGDEKEKFEKQKQLKEERIKRDRKAMDDLIKKELESLESAKESLKANFEHERLLMVEKAQTDRNLLLIDIEVKKSALGNSLQKAQEEMDRDLQEKARRFEEEKQRDLKDVNLLRDAARREMENMELERSRLANDREQLIENKKQLQQQQLEMREDIDKLGDLSRKLKVYREQFIREKEQFMSFVEQHKGCSNCGETTFQFQLSDLSSLQETGNSNAENGNLASDERLEGERPATTPSQRVSPVSWLQKCTTKIFKLSPLKPGQLDKYLDEAAPSTDKVDVLDDEQELSFAFRNDSLDDLSNTKSRSLELPELSQPSDLKKHGQRQKRTRGKVSTTRTVKAIVEDAKAILGEPNVAENSLRSESHEESGLADKVTNQGIGRKRNRGQASQTTASELGGNESNVQSDSIITGKRKKSRVGAAPVETRYNLRRSKRDAVVNVKATPDLNNENEQGEATGVVHVENRDIMIVNAGTSVEGAATEHGESRPYVKQREEAAECLDSEAHEELDVTMSEEVNGRMEMDRGNSVEYSSQSRGDDEDEGDDEEESEHNPGEASIGKKLWTFFTT</sequence>
<feature type="compositionally biased region" description="Acidic residues" evidence="6">
    <location>
        <begin position="1088"/>
        <end position="1099"/>
    </location>
</feature>
<feature type="compositionally biased region" description="Basic residues" evidence="6">
    <location>
        <begin position="874"/>
        <end position="883"/>
    </location>
</feature>
<feature type="region of interest" description="Disordered" evidence="6">
    <location>
        <begin position="197"/>
        <end position="239"/>
    </location>
</feature>
<feature type="region of interest" description="Disordered" evidence="6">
    <location>
        <begin position="544"/>
        <end position="566"/>
    </location>
</feature>
<dbReference type="GO" id="GO:0005652">
    <property type="term" value="C:nuclear lamina"/>
    <property type="evidence" value="ECO:0007669"/>
    <property type="project" value="UniProtKB-SubCell"/>
</dbReference>
<keyword evidence="1 5" id="KW-0175">Coiled coil</keyword>
<comment type="caution">
    <text evidence="7">The sequence shown here is derived from an EMBL/GenBank/DDBJ whole genome shotgun (WGS) entry which is preliminary data.</text>
</comment>
<feature type="compositionally biased region" description="Basic and acidic residues" evidence="6">
    <location>
        <begin position="912"/>
        <end position="922"/>
    </location>
</feature>
<dbReference type="Proteomes" id="UP001154282">
    <property type="component" value="Unassembled WGS sequence"/>
</dbReference>
<feature type="coiled-coil region" evidence="5">
    <location>
        <begin position="89"/>
        <end position="116"/>
    </location>
</feature>
<feature type="region of interest" description="Disordered" evidence="6">
    <location>
        <begin position="1050"/>
        <end position="1118"/>
    </location>
</feature>
<dbReference type="GO" id="GO:0006997">
    <property type="term" value="P:nucleus organization"/>
    <property type="evidence" value="ECO:0007669"/>
    <property type="project" value="InterPro"/>
</dbReference>
<organism evidence="7 8">
    <name type="scientific">Linum tenue</name>
    <dbReference type="NCBI Taxonomy" id="586396"/>
    <lineage>
        <taxon>Eukaryota</taxon>
        <taxon>Viridiplantae</taxon>
        <taxon>Streptophyta</taxon>
        <taxon>Embryophyta</taxon>
        <taxon>Tracheophyta</taxon>
        <taxon>Spermatophyta</taxon>
        <taxon>Magnoliopsida</taxon>
        <taxon>eudicotyledons</taxon>
        <taxon>Gunneridae</taxon>
        <taxon>Pentapetalae</taxon>
        <taxon>rosids</taxon>
        <taxon>fabids</taxon>
        <taxon>Malpighiales</taxon>
        <taxon>Linaceae</taxon>
        <taxon>Linum</taxon>
    </lineage>
</organism>
<evidence type="ECO:0000313" key="8">
    <source>
        <dbReference type="Proteomes" id="UP001154282"/>
    </source>
</evidence>
<evidence type="ECO:0008006" key="9">
    <source>
        <dbReference type="Google" id="ProtNLM"/>
    </source>
</evidence>
<feature type="region of interest" description="Disordered" evidence="6">
    <location>
        <begin position="906"/>
        <end position="972"/>
    </location>
</feature>
<keyword evidence="2" id="KW-0539">Nucleus</keyword>
<feature type="coiled-coil region" evidence="5">
    <location>
        <begin position="286"/>
        <end position="348"/>
    </location>
</feature>
<feature type="compositionally biased region" description="Basic and acidic residues" evidence="6">
    <location>
        <begin position="1067"/>
        <end position="1077"/>
    </location>
</feature>
<evidence type="ECO:0000256" key="4">
    <source>
        <dbReference type="ARBA" id="ARBA00024208"/>
    </source>
</evidence>
<evidence type="ECO:0000313" key="7">
    <source>
        <dbReference type="EMBL" id="CAI0547698.1"/>
    </source>
</evidence>
<accession>A0AAV0QU17</accession>
<feature type="region of interest" description="Disordered" evidence="6">
    <location>
        <begin position="852"/>
        <end position="889"/>
    </location>
</feature>
<comment type="similarity">
    <text evidence="4">Belongs to the CRWN family.</text>
</comment>
<feature type="region of interest" description="Disordered" evidence="6">
    <location>
        <begin position="1"/>
        <end position="23"/>
    </location>
</feature>
<comment type="subcellular location">
    <subcellularLocation>
        <location evidence="3">Nucleus lamina</location>
    </subcellularLocation>
</comment>
<feature type="compositionally biased region" description="Basic and acidic residues" evidence="6">
    <location>
        <begin position="1050"/>
        <end position="1059"/>
    </location>
</feature>
<feature type="compositionally biased region" description="Polar residues" evidence="6">
    <location>
        <begin position="938"/>
        <end position="960"/>
    </location>
</feature>
<dbReference type="InterPro" id="IPR040418">
    <property type="entry name" value="CRWN"/>
</dbReference>
<reference evidence="7" key="1">
    <citation type="submission" date="2022-08" db="EMBL/GenBank/DDBJ databases">
        <authorList>
            <person name="Gutierrez-Valencia J."/>
        </authorList>
    </citation>
    <scope>NUCLEOTIDE SEQUENCE</scope>
</reference>
<name>A0AAV0QU17_9ROSI</name>
<protein>
    <recommendedName>
        <fullName evidence="9">Nuclear matrix constituent protein 1-like protein</fullName>
    </recommendedName>
</protein>
<proteinExistence type="inferred from homology"/>
<evidence type="ECO:0000256" key="1">
    <source>
        <dbReference type="ARBA" id="ARBA00023054"/>
    </source>
</evidence>
<evidence type="ECO:0000256" key="3">
    <source>
        <dbReference type="ARBA" id="ARBA00024186"/>
    </source>
</evidence>